<dbReference type="InterPro" id="IPR010920">
    <property type="entry name" value="LSM_dom_sf"/>
</dbReference>
<evidence type="ECO:0000259" key="6">
    <source>
        <dbReference type="Pfam" id="PF00924"/>
    </source>
</evidence>
<evidence type="ECO:0000256" key="2">
    <source>
        <dbReference type="ARBA" id="ARBA00022692"/>
    </source>
</evidence>
<feature type="transmembrane region" description="Helical" evidence="5">
    <location>
        <begin position="45"/>
        <end position="67"/>
    </location>
</feature>
<comment type="subcellular location">
    <subcellularLocation>
        <location evidence="1">Membrane</location>
    </subcellularLocation>
</comment>
<feature type="transmembrane region" description="Helical" evidence="5">
    <location>
        <begin position="6"/>
        <end position="25"/>
    </location>
</feature>
<dbReference type="Proteomes" id="UP000321926">
    <property type="component" value="Unassembled WGS sequence"/>
</dbReference>
<dbReference type="PANTHER" id="PTHR30221">
    <property type="entry name" value="SMALL-CONDUCTANCE MECHANOSENSITIVE CHANNEL"/>
    <property type="match status" value="1"/>
</dbReference>
<dbReference type="GO" id="GO:0016020">
    <property type="term" value="C:membrane"/>
    <property type="evidence" value="ECO:0007669"/>
    <property type="project" value="UniProtKB-SubCell"/>
</dbReference>
<dbReference type="PANTHER" id="PTHR30221:SF8">
    <property type="entry name" value="SMALL-CONDUCTANCE MECHANOSENSITIVE CHANNEL"/>
    <property type="match status" value="1"/>
</dbReference>
<evidence type="ECO:0000313" key="7">
    <source>
        <dbReference type="EMBL" id="TXK37004.1"/>
    </source>
</evidence>
<accession>A0A5C8JK05</accession>
<keyword evidence="3 5" id="KW-1133">Transmembrane helix</keyword>
<feature type="transmembrane region" description="Helical" evidence="5">
    <location>
        <begin position="73"/>
        <end position="95"/>
    </location>
</feature>
<evidence type="ECO:0000256" key="5">
    <source>
        <dbReference type="SAM" id="Phobius"/>
    </source>
</evidence>
<sequence>MEPYKIKLLQTIVVIAVLLLVKLLLSKSIYKISTRFDFALRRVNITFRIINIILISFGTITLAAIWGLDQKELLLFISSTITVLGVAFFAQWSILSNVTSGLVLFFSHPLRIGDNIRIFDKDFEVEGRLQDISVFFMHIETKDGKNITMPNTLALQKIISIIPDEVILPVTHEEQRVHS</sequence>
<dbReference type="AlphaFoldDB" id="A0A5C8JK05"/>
<dbReference type="OrthoDB" id="5705501at2"/>
<evidence type="ECO:0000313" key="8">
    <source>
        <dbReference type="Proteomes" id="UP000321926"/>
    </source>
</evidence>
<dbReference type="InterPro" id="IPR006685">
    <property type="entry name" value="MscS_channel_2nd"/>
</dbReference>
<dbReference type="EMBL" id="VRTY01000066">
    <property type="protein sequence ID" value="TXK37004.1"/>
    <property type="molecule type" value="Genomic_DNA"/>
</dbReference>
<keyword evidence="4 5" id="KW-0472">Membrane</keyword>
<dbReference type="Gene3D" id="2.30.30.60">
    <property type="match status" value="1"/>
</dbReference>
<protein>
    <submittedName>
        <fullName evidence="7">Mechanosensitive ion channel</fullName>
    </submittedName>
</protein>
<dbReference type="InterPro" id="IPR045275">
    <property type="entry name" value="MscS_archaea/bacteria_type"/>
</dbReference>
<keyword evidence="2 5" id="KW-0812">Transmembrane</keyword>
<dbReference type="Pfam" id="PF00924">
    <property type="entry name" value="MS_channel_2nd"/>
    <property type="match status" value="1"/>
</dbReference>
<comment type="caution">
    <text evidence="7">The sequence shown here is derived from an EMBL/GenBank/DDBJ whole genome shotgun (WGS) entry which is preliminary data.</text>
</comment>
<evidence type="ECO:0000256" key="1">
    <source>
        <dbReference type="ARBA" id="ARBA00004370"/>
    </source>
</evidence>
<evidence type="ECO:0000256" key="4">
    <source>
        <dbReference type="ARBA" id="ARBA00023136"/>
    </source>
</evidence>
<dbReference type="RefSeq" id="WP_147922793.1">
    <property type="nucleotide sequence ID" value="NZ_VRTY01000066.1"/>
</dbReference>
<reference evidence="7 8" key="1">
    <citation type="submission" date="2019-08" db="EMBL/GenBank/DDBJ databases">
        <authorList>
            <person name="Shi S."/>
        </authorList>
    </citation>
    <scope>NUCLEOTIDE SEQUENCE [LARGE SCALE GENOMIC DNA]</scope>
    <source>
        <strain evidence="7 8">GY10130</strain>
    </source>
</reference>
<organism evidence="7 8">
    <name type="scientific">Pontibacter qinzhouensis</name>
    <dbReference type="NCBI Taxonomy" id="2603253"/>
    <lineage>
        <taxon>Bacteria</taxon>
        <taxon>Pseudomonadati</taxon>
        <taxon>Bacteroidota</taxon>
        <taxon>Cytophagia</taxon>
        <taxon>Cytophagales</taxon>
        <taxon>Hymenobacteraceae</taxon>
        <taxon>Pontibacter</taxon>
    </lineage>
</organism>
<feature type="domain" description="Mechanosensitive ion channel MscS" evidence="6">
    <location>
        <begin position="94"/>
        <end position="155"/>
    </location>
</feature>
<name>A0A5C8JK05_9BACT</name>
<dbReference type="GO" id="GO:0008381">
    <property type="term" value="F:mechanosensitive monoatomic ion channel activity"/>
    <property type="evidence" value="ECO:0007669"/>
    <property type="project" value="InterPro"/>
</dbReference>
<dbReference type="SUPFAM" id="SSF50182">
    <property type="entry name" value="Sm-like ribonucleoproteins"/>
    <property type="match status" value="1"/>
</dbReference>
<proteinExistence type="predicted"/>
<evidence type="ECO:0000256" key="3">
    <source>
        <dbReference type="ARBA" id="ARBA00022989"/>
    </source>
</evidence>
<keyword evidence="8" id="KW-1185">Reference proteome</keyword>
<dbReference type="InterPro" id="IPR023408">
    <property type="entry name" value="MscS_beta-dom_sf"/>
</dbReference>
<gene>
    <name evidence="7" type="ORF">FVR03_16110</name>
</gene>